<reference evidence="1 2" key="1">
    <citation type="submission" date="2020-02" db="EMBL/GenBank/DDBJ databases">
        <authorList>
            <person name="Ma Q."/>
            <person name="Huang Y."/>
            <person name="Song X."/>
            <person name="Pei D."/>
        </authorList>
    </citation>
    <scope>NUCLEOTIDE SEQUENCE [LARGE SCALE GENOMIC DNA]</scope>
    <source>
        <strain evidence="1">Sxm20200214</strain>
        <tissue evidence="1">Leaf</tissue>
    </source>
</reference>
<dbReference type="AlphaFoldDB" id="A0A8X7WFW7"/>
<evidence type="ECO:0000313" key="1">
    <source>
        <dbReference type="EMBL" id="KAG2328736.1"/>
    </source>
</evidence>
<dbReference type="OrthoDB" id="10524623at2759"/>
<name>A0A8X7WFW7_BRACI</name>
<evidence type="ECO:0000313" key="2">
    <source>
        <dbReference type="Proteomes" id="UP000886595"/>
    </source>
</evidence>
<gene>
    <name evidence="1" type="ORF">Bca52824_011464</name>
</gene>
<dbReference type="Proteomes" id="UP000886595">
    <property type="component" value="Unassembled WGS sequence"/>
</dbReference>
<protein>
    <submittedName>
        <fullName evidence="1">Uncharacterized protein</fullName>
    </submittedName>
</protein>
<keyword evidence="2" id="KW-1185">Reference proteome</keyword>
<accession>A0A8X7WFW7</accession>
<comment type="caution">
    <text evidence="1">The sequence shown here is derived from an EMBL/GenBank/DDBJ whole genome shotgun (WGS) entry which is preliminary data.</text>
</comment>
<dbReference type="EMBL" id="JAAMPC010000002">
    <property type="protein sequence ID" value="KAG2328736.1"/>
    <property type="molecule type" value="Genomic_DNA"/>
</dbReference>
<sequence length="87" mass="9404">MLMVLGWRVSPVSAPCARSFLSRRALTSPGVVARRTQGLVEEWSAFRVYGETAAVSFVERWSLSVAVVGLLVLAGVGEIQPFPSVIK</sequence>
<proteinExistence type="predicted"/>
<organism evidence="1 2">
    <name type="scientific">Brassica carinata</name>
    <name type="common">Ethiopian mustard</name>
    <name type="synonym">Abyssinian cabbage</name>
    <dbReference type="NCBI Taxonomy" id="52824"/>
    <lineage>
        <taxon>Eukaryota</taxon>
        <taxon>Viridiplantae</taxon>
        <taxon>Streptophyta</taxon>
        <taxon>Embryophyta</taxon>
        <taxon>Tracheophyta</taxon>
        <taxon>Spermatophyta</taxon>
        <taxon>Magnoliopsida</taxon>
        <taxon>eudicotyledons</taxon>
        <taxon>Gunneridae</taxon>
        <taxon>Pentapetalae</taxon>
        <taxon>rosids</taxon>
        <taxon>malvids</taxon>
        <taxon>Brassicales</taxon>
        <taxon>Brassicaceae</taxon>
        <taxon>Brassiceae</taxon>
        <taxon>Brassica</taxon>
    </lineage>
</organism>